<dbReference type="InterPro" id="IPR018289">
    <property type="entry name" value="MULE_transposase_dom"/>
</dbReference>
<dbReference type="Proteomes" id="UP001281761">
    <property type="component" value="Unassembled WGS sequence"/>
</dbReference>
<feature type="domain" description="MULE transposase" evidence="3">
    <location>
        <begin position="500"/>
        <end position="590"/>
    </location>
</feature>
<dbReference type="PANTHER" id="PTHR31569">
    <property type="entry name" value="SWIM-TYPE DOMAIN-CONTAINING PROTEIN"/>
    <property type="match status" value="1"/>
</dbReference>
<dbReference type="Pfam" id="PF10551">
    <property type="entry name" value="MULE"/>
    <property type="match status" value="1"/>
</dbReference>
<gene>
    <name evidence="4" type="ORF">BLNAU_1052</name>
</gene>
<dbReference type="InterPro" id="IPR052579">
    <property type="entry name" value="Zinc_finger_SWIM"/>
</dbReference>
<dbReference type="EMBL" id="JARBJD010000004">
    <property type="protein sequence ID" value="KAK2963971.1"/>
    <property type="molecule type" value="Genomic_DNA"/>
</dbReference>
<comment type="caution">
    <text evidence="4">The sequence shown here is derived from an EMBL/GenBank/DDBJ whole genome shotgun (WGS) entry which is preliminary data.</text>
</comment>
<feature type="compositionally biased region" description="Polar residues" evidence="2">
    <location>
        <begin position="233"/>
        <end position="245"/>
    </location>
</feature>
<keyword evidence="5" id="KW-1185">Reference proteome</keyword>
<feature type="coiled-coil region" evidence="1">
    <location>
        <begin position="57"/>
        <end position="87"/>
    </location>
</feature>
<evidence type="ECO:0000256" key="1">
    <source>
        <dbReference type="SAM" id="Coils"/>
    </source>
</evidence>
<evidence type="ECO:0000313" key="4">
    <source>
        <dbReference type="EMBL" id="KAK2963971.1"/>
    </source>
</evidence>
<evidence type="ECO:0000259" key="3">
    <source>
        <dbReference type="Pfam" id="PF10551"/>
    </source>
</evidence>
<keyword evidence="1" id="KW-0175">Coiled coil</keyword>
<feature type="region of interest" description="Disordered" evidence="2">
    <location>
        <begin position="218"/>
        <end position="245"/>
    </location>
</feature>
<accession>A0ABQ9YJN4</accession>
<evidence type="ECO:0000256" key="2">
    <source>
        <dbReference type="SAM" id="MobiDB-lite"/>
    </source>
</evidence>
<organism evidence="4 5">
    <name type="scientific">Blattamonas nauphoetae</name>
    <dbReference type="NCBI Taxonomy" id="2049346"/>
    <lineage>
        <taxon>Eukaryota</taxon>
        <taxon>Metamonada</taxon>
        <taxon>Preaxostyla</taxon>
        <taxon>Oxymonadida</taxon>
        <taxon>Blattamonas</taxon>
    </lineage>
</organism>
<evidence type="ECO:0000313" key="5">
    <source>
        <dbReference type="Proteomes" id="UP001281761"/>
    </source>
</evidence>
<feature type="region of interest" description="Disordered" evidence="2">
    <location>
        <begin position="134"/>
        <end position="191"/>
    </location>
</feature>
<dbReference type="PANTHER" id="PTHR31569:SF4">
    <property type="entry name" value="SWIM-TYPE DOMAIN-CONTAINING PROTEIN"/>
    <property type="match status" value="1"/>
</dbReference>
<reference evidence="4 5" key="1">
    <citation type="journal article" date="2022" name="bioRxiv">
        <title>Genomics of Preaxostyla Flagellates Illuminates Evolutionary Transitions and the Path Towards Mitochondrial Loss.</title>
        <authorList>
            <person name="Novak L.V.F."/>
            <person name="Treitli S.C."/>
            <person name="Pyrih J."/>
            <person name="Halakuc P."/>
            <person name="Pipaliya S.V."/>
            <person name="Vacek V."/>
            <person name="Brzon O."/>
            <person name="Soukal P."/>
            <person name="Eme L."/>
            <person name="Dacks J.B."/>
            <person name="Karnkowska A."/>
            <person name="Elias M."/>
            <person name="Hampl V."/>
        </authorList>
    </citation>
    <scope>NUCLEOTIDE SEQUENCE [LARGE SCALE GENOMIC DNA]</scope>
    <source>
        <strain evidence="4">NAU3</strain>
        <tissue evidence="4">Gut</tissue>
    </source>
</reference>
<sequence>MEFNPDFLNTTVVTKPTSLEGLVQYVDQVQVQSSAWEGDEAQMEESPLSSVVLTLVDQDAVSRKQQLEKEEEEIEKKREAMKGQIVEHGPERMDDGPIMEPPAFPNPSPSMTETMVDQAQSSQHDVITSLDSASITSALQPQQTPASKPAVRRKKRPPVVPTSKEHLAQLDSESGLFTEPSVQSEEKESEGVLLRLLQNPSLDENDEAVELLAGNMYGSEQTDESPYGEVMDQQDNTDAQPTRRTPSIFRTNVMSNTATSRGRLYLIKHSIYISSTVRMTEGEFLPDQYQVCRGTTFQETIKKLRLKCVANGFGIYIAQSYKTEHSQVYILRCECAGQWKSKRDQTKKQRKEKSSKKSNCLFKIKLEGSDANHSIKIQNETHNHNLSFMENAWNSSRKITEEKKEILRPFVETFTKPMKVQQILENREEPVRIRARDYTNFAQKQRKIERSQKTELEIIRNLASCKGWVCSENTVGSVLSALFLVPPEAKPYFQSNAQFLAMDTTYRTNANDYHLLQVVGVSSTLQSLPLAFCFLSAETASQYRFALSELKKVVLTDPAVVITDKDASIRSAIQSVFPSTQRLLCSWHAAESIFTKARSYYPLEQSTHVQNLMRTVLRSPTETEAISAYSSLIEEVGVDSEMAEYLDSNWWSIRESVCEFSTKRFLRFRFTTTGLCEGAHSTLKTFLGTSRFRLDSTFQLLSQHTTLRCRRVRDQETQNAVSRPSFTRSTDFFSPIVGKVSTAALELIFVEMHQEQTNPPLTFECTHEIRSSHGLPCHCELQHLTTGKRQLTLDLLNPCWRLPAKITEKSYIHRGMNKPHKESKLL</sequence>
<proteinExistence type="predicted"/>
<feature type="compositionally biased region" description="Polar residues" evidence="2">
    <location>
        <begin position="134"/>
        <end position="146"/>
    </location>
</feature>
<protein>
    <submittedName>
        <fullName evidence="4">MULE transposase domain protein</fullName>
    </submittedName>
</protein>
<name>A0ABQ9YJN4_9EUKA</name>